<evidence type="ECO:0000256" key="4">
    <source>
        <dbReference type="ARBA" id="ARBA00023284"/>
    </source>
</evidence>
<feature type="domain" description="Thioredoxin" evidence="5">
    <location>
        <begin position="39"/>
        <end position="175"/>
    </location>
</feature>
<sequence length="177" mass="19024">MKKNILAAGLVGVLFAAIGVYFGARHFEPVPPQSGAVASLLAQSMPDATGTTQQLSKWKGRALVVNFWATWCAPCVDEMPELSALQTSIASDNIQIIGIGIDSATNITEFASKYKITYPLYVGGVNGTELSRQLGNPTGGLPFTVLIGKDGAVKKTYLGRLKMEELRKDLKRLHEQG</sequence>
<dbReference type="CDD" id="cd02966">
    <property type="entry name" value="TlpA_like_family"/>
    <property type="match status" value="1"/>
</dbReference>
<keyword evidence="3" id="KW-1015">Disulfide bond</keyword>
<evidence type="ECO:0000256" key="2">
    <source>
        <dbReference type="ARBA" id="ARBA00022748"/>
    </source>
</evidence>
<dbReference type="GO" id="GO:0030313">
    <property type="term" value="C:cell envelope"/>
    <property type="evidence" value="ECO:0007669"/>
    <property type="project" value="UniProtKB-SubCell"/>
</dbReference>
<evidence type="ECO:0000256" key="3">
    <source>
        <dbReference type="ARBA" id="ARBA00023157"/>
    </source>
</evidence>
<dbReference type="PROSITE" id="PS00194">
    <property type="entry name" value="THIOREDOXIN_1"/>
    <property type="match status" value="1"/>
</dbReference>
<protein>
    <submittedName>
        <fullName evidence="6">TlpA family protein disulfide reductase</fullName>
    </submittedName>
</protein>
<dbReference type="Pfam" id="PF08534">
    <property type="entry name" value="Redoxin"/>
    <property type="match status" value="1"/>
</dbReference>
<dbReference type="OrthoDB" id="9811352at2"/>
<dbReference type="PANTHER" id="PTHR42852:SF6">
    <property type="entry name" value="THIOL:DISULFIDE INTERCHANGE PROTEIN DSBE"/>
    <property type="match status" value="1"/>
</dbReference>
<evidence type="ECO:0000259" key="5">
    <source>
        <dbReference type="PROSITE" id="PS51352"/>
    </source>
</evidence>
<dbReference type="Gene3D" id="3.40.30.10">
    <property type="entry name" value="Glutaredoxin"/>
    <property type="match status" value="1"/>
</dbReference>
<dbReference type="Proteomes" id="UP000285190">
    <property type="component" value="Unassembled WGS sequence"/>
</dbReference>
<reference evidence="6 7" key="1">
    <citation type="submission" date="2018-09" db="EMBL/GenBank/DDBJ databases">
        <authorList>
            <person name="Zhu H."/>
        </authorList>
    </citation>
    <scope>NUCLEOTIDE SEQUENCE [LARGE SCALE GENOMIC DNA]</scope>
    <source>
        <strain evidence="6 7">K2R10-39</strain>
    </source>
</reference>
<comment type="caution">
    <text evidence="6">The sequence shown here is derived from an EMBL/GenBank/DDBJ whole genome shotgun (WGS) entry which is preliminary data.</text>
</comment>
<dbReference type="InterPro" id="IPR013740">
    <property type="entry name" value="Redoxin"/>
</dbReference>
<accession>A0A418WY23</accession>
<dbReference type="InterPro" id="IPR017937">
    <property type="entry name" value="Thioredoxin_CS"/>
</dbReference>
<proteinExistence type="predicted"/>
<evidence type="ECO:0000313" key="7">
    <source>
        <dbReference type="Proteomes" id="UP000285190"/>
    </source>
</evidence>
<keyword evidence="7" id="KW-1185">Reference proteome</keyword>
<comment type="subcellular location">
    <subcellularLocation>
        <location evidence="1">Cell envelope</location>
    </subcellularLocation>
</comment>
<dbReference type="RefSeq" id="WP_119736517.1">
    <property type="nucleotide sequence ID" value="NZ_QYUN01000002.1"/>
</dbReference>
<dbReference type="InterPro" id="IPR013766">
    <property type="entry name" value="Thioredoxin_domain"/>
</dbReference>
<dbReference type="InterPro" id="IPR036249">
    <property type="entry name" value="Thioredoxin-like_sf"/>
</dbReference>
<gene>
    <name evidence="6" type="ORF">D3870_02880</name>
</gene>
<dbReference type="PROSITE" id="PS51352">
    <property type="entry name" value="THIOREDOXIN_2"/>
    <property type="match status" value="1"/>
</dbReference>
<dbReference type="PANTHER" id="PTHR42852">
    <property type="entry name" value="THIOL:DISULFIDE INTERCHANGE PROTEIN DSBE"/>
    <property type="match status" value="1"/>
</dbReference>
<dbReference type="EMBL" id="QYUN01000002">
    <property type="protein sequence ID" value="RJG05102.1"/>
    <property type="molecule type" value="Genomic_DNA"/>
</dbReference>
<keyword evidence="4" id="KW-0676">Redox-active center</keyword>
<evidence type="ECO:0000256" key="1">
    <source>
        <dbReference type="ARBA" id="ARBA00004196"/>
    </source>
</evidence>
<dbReference type="AlphaFoldDB" id="A0A418WY23"/>
<dbReference type="SUPFAM" id="SSF52833">
    <property type="entry name" value="Thioredoxin-like"/>
    <property type="match status" value="1"/>
</dbReference>
<evidence type="ECO:0000313" key="6">
    <source>
        <dbReference type="EMBL" id="RJG05102.1"/>
    </source>
</evidence>
<organism evidence="6 7">
    <name type="scientific">Noviherbaspirillum cavernae</name>
    <dbReference type="NCBI Taxonomy" id="2320862"/>
    <lineage>
        <taxon>Bacteria</taxon>
        <taxon>Pseudomonadati</taxon>
        <taxon>Pseudomonadota</taxon>
        <taxon>Betaproteobacteria</taxon>
        <taxon>Burkholderiales</taxon>
        <taxon>Oxalobacteraceae</taxon>
        <taxon>Noviherbaspirillum</taxon>
    </lineage>
</organism>
<dbReference type="GO" id="GO:0015036">
    <property type="term" value="F:disulfide oxidoreductase activity"/>
    <property type="evidence" value="ECO:0007669"/>
    <property type="project" value="UniProtKB-ARBA"/>
</dbReference>
<dbReference type="InterPro" id="IPR050553">
    <property type="entry name" value="Thioredoxin_ResA/DsbE_sf"/>
</dbReference>
<name>A0A418WY23_9BURK</name>
<keyword evidence="2" id="KW-0201">Cytochrome c-type biogenesis</keyword>
<dbReference type="GO" id="GO:0017004">
    <property type="term" value="P:cytochrome complex assembly"/>
    <property type="evidence" value="ECO:0007669"/>
    <property type="project" value="UniProtKB-KW"/>
</dbReference>